<dbReference type="InterPro" id="IPR004827">
    <property type="entry name" value="bZIP"/>
</dbReference>
<sequence length="297" mass="33930">MTHISLTHIRILNQTMDQIFATCPQLESPTLQLDSRCLDFANFDIFDNFDEQLLCLDFGDSNNCINYNSTEAQLTNNSNSSDQNETSYFDLANFIEFGAEDPKPVQCLQQSNLIQPPVTPLTALMEIPTDQFYKSDLNLNVFIHDLTEQSDFYPKSDSSNMSMVPSSPPSMSPTSLLSLSPSIATSSDISRNSPNSNCSFLSDSNLRFDDETSKKVTNSLKAATKRRRKDVYETELTERQLRKREQNRQAALRYREKKKRESESILKEETQLIADVEKLKEDIRKLQQTNECFEGLL</sequence>
<name>A0A1B6F1K4_9HEMI</name>
<accession>A0A1B6F1K4</accession>
<gene>
    <name evidence="10" type="ORF">g.9013</name>
</gene>
<dbReference type="GO" id="GO:0000977">
    <property type="term" value="F:RNA polymerase II transcription regulatory region sequence-specific DNA binding"/>
    <property type="evidence" value="ECO:0007669"/>
    <property type="project" value="TreeGrafter"/>
</dbReference>
<dbReference type="SUPFAM" id="SSF57959">
    <property type="entry name" value="Leucine zipper domain"/>
    <property type="match status" value="1"/>
</dbReference>
<protein>
    <recommendedName>
        <fullName evidence="9">BZIP domain-containing protein</fullName>
    </recommendedName>
</protein>
<feature type="domain" description="BZIP" evidence="9">
    <location>
        <begin position="237"/>
        <end position="297"/>
    </location>
</feature>
<keyword evidence="7" id="KW-0175">Coiled coil</keyword>
<evidence type="ECO:0000313" key="10">
    <source>
        <dbReference type="EMBL" id="JAS44176.1"/>
    </source>
</evidence>
<dbReference type="EMBL" id="GECZ01025593">
    <property type="protein sequence ID" value="JAS44176.1"/>
    <property type="molecule type" value="Transcribed_RNA"/>
</dbReference>
<evidence type="ECO:0000256" key="5">
    <source>
        <dbReference type="ARBA" id="ARBA00023163"/>
    </source>
</evidence>
<keyword evidence="3" id="KW-0805">Transcription regulation</keyword>
<keyword evidence="6" id="KW-0539">Nucleus</keyword>
<feature type="compositionally biased region" description="Low complexity" evidence="8">
    <location>
        <begin position="172"/>
        <end position="190"/>
    </location>
</feature>
<dbReference type="GO" id="GO:0001228">
    <property type="term" value="F:DNA-binding transcription activator activity, RNA polymerase II-specific"/>
    <property type="evidence" value="ECO:0007669"/>
    <property type="project" value="TreeGrafter"/>
</dbReference>
<reference evidence="10" key="1">
    <citation type="submission" date="2015-11" db="EMBL/GenBank/DDBJ databases">
        <title>De novo transcriptome assembly of four potential Pierce s Disease insect vectors from Arizona vineyards.</title>
        <authorList>
            <person name="Tassone E.E."/>
        </authorList>
    </citation>
    <scope>NUCLEOTIDE SEQUENCE</scope>
</reference>
<dbReference type="CDD" id="cd14692">
    <property type="entry name" value="bZIP_ATF4"/>
    <property type="match status" value="1"/>
</dbReference>
<evidence type="ECO:0000256" key="2">
    <source>
        <dbReference type="ARBA" id="ARBA00007163"/>
    </source>
</evidence>
<dbReference type="PROSITE" id="PS50217">
    <property type="entry name" value="BZIP"/>
    <property type="match status" value="1"/>
</dbReference>
<feature type="region of interest" description="Disordered" evidence="8">
    <location>
        <begin position="244"/>
        <end position="263"/>
    </location>
</feature>
<dbReference type="InterPro" id="IPR046347">
    <property type="entry name" value="bZIP_sf"/>
</dbReference>
<feature type="compositionally biased region" description="Low complexity" evidence="8">
    <location>
        <begin position="156"/>
        <end position="165"/>
    </location>
</feature>
<evidence type="ECO:0000256" key="1">
    <source>
        <dbReference type="ARBA" id="ARBA00004123"/>
    </source>
</evidence>
<evidence type="ECO:0000256" key="8">
    <source>
        <dbReference type="SAM" id="MobiDB-lite"/>
    </source>
</evidence>
<dbReference type="Gene3D" id="1.20.5.170">
    <property type="match status" value="1"/>
</dbReference>
<feature type="coiled-coil region" evidence="7">
    <location>
        <begin position="266"/>
        <end position="296"/>
    </location>
</feature>
<evidence type="ECO:0000256" key="3">
    <source>
        <dbReference type="ARBA" id="ARBA00023015"/>
    </source>
</evidence>
<evidence type="ECO:0000256" key="7">
    <source>
        <dbReference type="SAM" id="Coils"/>
    </source>
</evidence>
<evidence type="ECO:0000259" key="9">
    <source>
        <dbReference type="PROSITE" id="PS50217"/>
    </source>
</evidence>
<dbReference type="AlphaFoldDB" id="A0A1B6F1K4"/>
<evidence type="ECO:0000256" key="6">
    <source>
        <dbReference type="ARBA" id="ARBA00023242"/>
    </source>
</evidence>
<comment type="similarity">
    <text evidence="2">Belongs to the bZIP family.</text>
</comment>
<proteinExistence type="inferred from homology"/>
<feature type="region of interest" description="Disordered" evidence="8">
    <location>
        <begin position="154"/>
        <end position="196"/>
    </location>
</feature>
<feature type="non-terminal residue" evidence="10">
    <location>
        <position position="297"/>
    </location>
</feature>
<dbReference type="GO" id="GO:0005634">
    <property type="term" value="C:nucleus"/>
    <property type="evidence" value="ECO:0007669"/>
    <property type="project" value="UniProtKB-SubCell"/>
</dbReference>
<evidence type="ECO:0000256" key="4">
    <source>
        <dbReference type="ARBA" id="ARBA00023125"/>
    </source>
</evidence>
<organism evidence="10">
    <name type="scientific">Cuerna arida</name>
    <dbReference type="NCBI Taxonomy" id="1464854"/>
    <lineage>
        <taxon>Eukaryota</taxon>
        <taxon>Metazoa</taxon>
        <taxon>Ecdysozoa</taxon>
        <taxon>Arthropoda</taxon>
        <taxon>Hexapoda</taxon>
        <taxon>Insecta</taxon>
        <taxon>Pterygota</taxon>
        <taxon>Neoptera</taxon>
        <taxon>Paraneoptera</taxon>
        <taxon>Hemiptera</taxon>
        <taxon>Auchenorrhyncha</taxon>
        <taxon>Membracoidea</taxon>
        <taxon>Cicadellidae</taxon>
        <taxon>Cicadellinae</taxon>
        <taxon>Proconiini</taxon>
        <taxon>Cuerna</taxon>
    </lineage>
</organism>
<dbReference type="PANTHER" id="PTHR13044">
    <property type="entry name" value="ACTIVATING TRANSCRIPTION FACTOR ATF 4/5"/>
    <property type="match status" value="1"/>
</dbReference>
<keyword evidence="4" id="KW-0238">DNA-binding</keyword>
<dbReference type="PANTHER" id="PTHR13044:SF14">
    <property type="entry name" value="CRYPTOCEPHAL, ISOFORM A"/>
    <property type="match status" value="1"/>
</dbReference>
<comment type="subcellular location">
    <subcellularLocation>
        <location evidence="1">Nucleus</location>
    </subcellularLocation>
</comment>
<keyword evidence="5" id="KW-0804">Transcription</keyword>